<reference evidence="2 3" key="1">
    <citation type="submission" date="2018-11" db="EMBL/GenBank/DDBJ databases">
        <authorList>
            <consortium name="Pathogen Informatics"/>
        </authorList>
    </citation>
    <scope>NUCLEOTIDE SEQUENCE [LARGE SCALE GENOMIC DNA]</scope>
</reference>
<sequence length="185" mass="20041">MTAGQEGVLARVLLLRPQVSCARPSVFGTSSGVARAHLCSCWGRSTKLSETVRFQSLRTSRSAEALDGPRRKRPAARAVSVSLQYVWRRASFLPSASQWQGSRDAQERPRSVRTAVEVTEQADDPTTAPSPAVAAGAKLRLEGFLWGNSPLSHSAHAVYQSDRRVRRAAKSNSANQPSLSSVADR</sequence>
<accession>A0A183FA57</accession>
<name>A0A183FA57_HELPZ</name>
<feature type="region of interest" description="Disordered" evidence="1">
    <location>
        <begin position="166"/>
        <end position="185"/>
    </location>
</feature>
<dbReference type="AlphaFoldDB" id="A0A183FA57"/>
<organism evidence="3 4">
    <name type="scientific">Heligmosomoides polygyrus</name>
    <name type="common">Parasitic roundworm</name>
    <dbReference type="NCBI Taxonomy" id="6339"/>
    <lineage>
        <taxon>Eukaryota</taxon>
        <taxon>Metazoa</taxon>
        <taxon>Ecdysozoa</taxon>
        <taxon>Nematoda</taxon>
        <taxon>Chromadorea</taxon>
        <taxon>Rhabditida</taxon>
        <taxon>Rhabditina</taxon>
        <taxon>Rhabditomorpha</taxon>
        <taxon>Strongyloidea</taxon>
        <taxon>Heligmosomidae</taxon>
        <taxon>Heligmosomoides</taxon>
    </lineage>
</organism>
<evidence type="ECO:0000313" key="3">
    <source>
        <dbReference type="Proteomes" id="UP000050761"/>
    </source>
</evidence>
<reference evidence="4" key="2">
    <citation type="submission" date="2019-09" db="UniProtKB">
        <authorList>
            <consortium name="WormBaseParasite"/>
        </authorList>
    </citation>
    <scope>IDENTIFICATION</scope>
</reference>
<evidence type="ECO:0000313" key="2">
    <source>
        <dbReference type="EMBL" id="VDO30488.1"/>
    </source>
</evidence>
<accession>A0A3P7XL17</accession>
<protein>
    <submittedName>
        <fullName evidence="2 4">Uncharacterized protein</fullName>
    </submittedName>
</protein>
<evidence type="ECO:0000256" key="1">
    <source>
        <dbReference type="SAM" id="MobiDB-lite"/>
    </source>
</evidence>
<dbReference type="WBParaSite" id="HPBE_0000304901-mRNA-1">
    <property type="protein sequence ID" value="HPBE_0000304901-mRNA-1"/>
    <property type="gene ID" value="HPBE_0000304901"/>
</dbReference>
<evidence type="ECO:0000313" key="4">
    <source>
        <dbReference type="WBParaSite" id="HPBE_0000304901-mRNA-1"/>
    </source>
</evidence>
<dbReference type="EMBL" id="UZAH01006154">
    <property type="protein sequence ID" value="VDO30488.1"/>
    <property type="molecule type" value="Genomic_DNA"/>
</dbReference>
<keyword evidence="3" id="KW-1185">Reference proteome</keyword>
<dbReference type="Proteomes" id="UP000050761">
    <property type="component" value="Unassembled WGS sequence"/>
</dbReference>
<proteinExistence type="predicted"/>
<gene>
    <name evidence="2" type="ORF">HPBE_LOCUS3051</name>
</gene>
<feature type="compositionally biased region" description="Polar residues" evidence="1">
    <location>
        <begin position="170"/>
        <end position="185"/>
    </location>
</feature>